<feature type="compositionally biased region" description="Basic and acidic residues" evidence="1">
    <location>
        <begin position="96"/>
        <end position="112"/>
    </location>
</feature>
<proteinExistence type="predicted"/>
<dbReference type="RefSeq" id="WP_209764679.1">
    <property type="nucleotide sequence ID" value="NZ_JAGINP010000003.1"/>
</dbReference>
<evidence type="ECO:0000313" key="4">
    <source>
        <dbReference type="Proteomes" id="UP000781958"/>
    </source>
</evidence>
<evidence type="ECO:0000256" key="1">
    <source>
        <dbReference type="SAM" id="MobiDB-lite"/>
    </source>
</evidence>
<keyword evidence="4" id="KW-1185">Reference proteome</keyword>
<feature type="signal peptide" evidence="2">
    <location>
        <begin position="1"/>
        <end position="26"/>
    </location>
</feature>
<protein>
    <recommendedName>
        <fullName evidence="5">Nickel/cobalt transporter regulator</fullName>
    </recommendedName>
</protein>
<feature type="chain" id="PRO_5046581900" description="Nickel/cobalt transporter regulator" evidence="2">
    <location>
        <begin position="27"/>
        <end position="118"/>
    </location>
</feature>
<evidence type="ECO:0008006" key="5">
    <source>
        <dbReference type="Google" id="ProtNLM"/>
    </source>
</evidence>
<reference evidence="3 4" key="1">
    <citation type="submission" date="2021-03" db="EMBL/GenBank/DDBJ databases">
        <title>Genomic Encyclopedia of Type Strains, Phase III (KMG-III): the genomes of soil and plant-associated and newly described type strains.</title>
        <authorList>
            <person name="Whitman W."/>
        </authorList>
    </citation>
    <scope>NUCLEOTIDE SEQUENCE [LARGE SCALE GENOMIC DNA]</scope>
    <source>
        <strain evidence="3 4">IMMIB AFH-6</strain>
    </source>
</reference>
<organism evidence="3 4">
    <name type="scientific">Azospirillum rugosum</name>
    <dbReference type="NCBI Taxonomy" id="416170"/>
    <lineage>
        <taxon>Bacteria</taxon>
        <taxon>Pseudomonadati</taxon>
        <taxon>Pseudomonadota</taxon>
        <taxon>Alphaproteobacteria</taxon>
        <taxon>Rhodospirillales</taxon>
        <taxon>Azospirillaceae</taxon>
        <taxon>Azospirillum</taxon>
    </lineage>
</organism>
<feature type="region of interest" description="Disordered" evidence="1">
    <location>
        <begin position="96"/>
        <end position="118"/>
    </location>
</feature>
<comment type="caution">
    <text evidence="3">The sequence shown here is derived from an EMBL/GenBank/DDBJ whole genome shotgun (WGS) entry which is preliminary data.</text>
</comment>
<keyword evidence="2" id="KW-0732">Signal</keyword>
<sequence>MPVRRTALVGTLAVLFPVLFLAAASAQGYTPYDTYRDAYGGPHYSNNLSPDRDDRTALGPIAGAGDPFLVRTRPARGWGEVDDIGAGFWEWQEDRIRQRRQSQDEQDALRRDRDHRRR</sequence>
<gene>
    <name evidence="3" type="ORF">J2851_001018</name>
</gene>
<name>A0ABS4SFC3_9PROT</name>
<accession>A0ABS4SFC3</accession>
<dbReference type="Proteomes" id="UP000781958">
    <property type="component" value="Unassembled WGS sequence"/>
</dbReference>
<evidence type="ECO:0000313" key="3">
    <source>
        <dbReference type="EMBL" id="MBP2291269.1"/>
    </source>
</evidence>
<evidence type="ECO:0000256" key="2">
    <source>
        <dbReference type="SAM" id="SignalP"/>
    </source>
</evidence>
<dbReference type="EMBL" id="JAGINP010000003">
    <property type="protein sequence ID" value="MBP2291269.1"/>
    <property type="molecule type" value="Genomic_DNA"/>
</dbReference>